<dbReference type="EMBL" id="OZ019900">
    <property type="protein sequence ID" value="CAK9233881.1"/>
    <property type="molecule type" value="Genomic_DNA"/>
</dbReference>
<sequence length="68" mass="7216">MDPSTVHAVHGATGGWRAQEGLIVAAAVASYASDDASDVICLGLCVPEHQGKLQECASRTLFYVRTQR</sequence>
<name>A0ABP0V153_9BRYO</name>
<dbReference type="Proteomes" id="UP001497512">
    <property type="component" value="Chromosome 8"/>
</dbReference>
<organism evidence="1 2">
    <name type="scientific">Sphagnum troendelagicum</name>
    <dbReference type="NCBI Taxonomy" id="128251"/>
    <lineage>
        <taxon>Eukaryota</taxon>
        <taxon>Viridiplantae</taxon>
        <taxon>Streptophyta</taxon>
        <taxon>Embryophyta</taxon>
        <taxon>Bryophyta</taxon>
        <taxon>Sphagnophytina</taxon>
        <taxon>Sphagnopsida</taxon>
        <taxon>Sphagnales</taxon>
        <taxon>Sphagnaceae</taxon>
        <taxon>Sphagnum</taxon>
    </lineage>
</organism>
<keyword evidence="2" id="KW-1185">Reference proteome</keyword>
<evidence type="ECO:0000313" key="1">
    <source>
        <dbReference type="EMBL" id="CAK9233881.1"/>
    </source>
</evidence>
<gene>
    <name evidence="1" type="ORF">CSSPTR1EN2_LOCUS21794</name>
</gene>
<evidence type="ECO:0000313" key="2">
    <source>
        <dbReference type="Proteomes" id="UP001497512"/>
    </source>
</evidence>
<proteinExistence type="predicted"/>
<accession>A0ABP0V153</accession>
<reference evidence="1" key="1">
    <citation type="submission" date="2024-02" db="EMBL/GenBank/DDBJ databases">
        <authorList>
            <consortium name="ELIXIR-Norway"/>
            <consortium name="Elixir Norway"/>
        </authorList>
    </citation>
    <scope>NUCLEOTIDE SEQUENCE</scope>
</reference>
<protein>
    <submittedName>
        <fullName evidence="1">Uncharacterized protein</fullName>
    </submittedName>
</protein>